<dbReference type="GO" id="GO:0006508">
    <property type="term" value="P:proteolysis"/>
    <property type="evidence" value="ECO:0007669"/>
    <property type="project" value="InterPro"/>
</dbReference>
<dbReference type="Pfam" id="PF05547">
    <property type="entry name" value="Peptidase_M6"/>
    <property type="match status" value="1"/>
</dbReference>
<dbReference type="NCBIfam" id="TIGR03296">
    <property type="entry name" value="M6dom_TIGR03296"/>
    <property type="match status" value="1"/>
</dbReference>
<keyword evidence="1" id="KW-0732">Signal</keyword>
<dbReference type="InterPro" id="IPR013783">
    <property type="entry name" value="Ig-like_fold"/>
</dbReference>
<accession>A0AAE4Z6N4</accession>
<organism evidence="3 4">
    <name type="scientific">Candidatus Kutchimonas denitrificans</name>
    <dbReference type="NCBI Taxonomy" id="3056748"/>
    <lineage>
        <taxon>Bacteria</taxon>
        <taxon>Pseudomonadati</taxon>
        <taxon>Gemmatimonadota</taxon>
        <taxon>Gemmatimonadia</taxon>
        <taxon>Candidatus Palauibacterales</taxon>
        <taxon>Candidatus Palauibacteraceae</taxon>
        <taxon>Candidatus Kutchimonas</taxon>
    </lineage>
</organism>
<dbReference type="GO" id="GO:0005509">
    <property type="term" value="F:calcium ion binding"/>
    <property type="evidence" value="ECO:0007669"/>
    <property type="project" value="InterPro"/>
</dbReference>
<dbReference type="Proteomes" id="UP000702544">
    <property type="component" value="Unassembled WGS sequence"/>
</dbReference>
<keyword evidence="3" id="KW-0482">Metalloprotease</keyword>
<name>A0AAE4Z6N4_9BACT</name>
<keyword evidence="3" id="KW-0645">Protease</keyword>
<dbReference type="Gene3D" id="2.60.40.10">
    <property type="entry name" value="Immunoglobulins"/>
    <property type="match status" value="1"/>
</dbReference>
<dbReference type="GO" id="GO:0008237">
    <property type="term" value="F:metallopeptidase activity"/>
    <property type="evidence" value="ECO:0007669"/>
    <property type="project" value="UniProtKB-KW"/>
</dbReference>
<proteinExistence type="predicted"/>
<feature type="chain" id="PRO_5041950706" evidence="1">
    <location>
        <begin position="25"/>
        <end position="819"/>
    </location>
</feature>
<sequence length="819" mass="86985">MRSYVFLCGCAALTLGLVATELSAQGGASDIERRGRIHGVQPPPGFYRTLASDPDAYQFRRVWKSVALQVRERRQALARQGDYATLNRHLSAGAPSRATAQESGAAVTGTFRFPVLVGYFTDSTHKHQPDTATLNSTMFSTAAAPPYSISTYYDESSNSLLSVTGDVIGWHKTDSASTWYEGSNNGLSPSTDHTGDFIKELLDAADATIDFSVYDGDNDGFVDLIAVLHPLKDGACGSSHIWAHRGVYSKWKGSPYATDDDVAIDDYVIQSAVGGSSGCDSTQTMAIGTMAHELGHGILNLPDLYDTGDSSEGIGWWGLMGSGNWNTQDSPAHLSAWSKDEVGWIAVDTISLAAGTGARSLRPIVSGDTALRINLEGTSEYFLLENRHRIGSDANLAGEGLAIWHVAPDLITARRPSNTVNAVDPHGLDLEQADGLDNLGNDVNRGDSGDLYPGLTANTAFGPSTAPSSELTDNSASGLTVDSITVNGDQSVAFRVVFNTVDELVTTSVGAGTRVLVDAVYRDAPYSVTKIYPGSMEISVDAIQGDTLIRHVFQSWSDGGARTHTVMLDATPDTFTANLETEHRVRATADLSGTVQSSQPLDSNGIRWMLPSDSIELVGVATASGWEFAHWSGDTTYNSDTLLLHMSRPWTVHARFGTPITVSTDTLFPGVMGATYTDTLTASGGTGSYTWTLVGGDSLPEGLSLEATTGAITGFPEDEGTFAMFFQAASGAITQADTVHLSVTRPSLQTTDVVNHLIGPVSVLSDDEERFLDIIGNNNGGYDVGDLRAYLQSVGISADLIPADLLETEDGVASKEGNQ</sequence>
<feature type="domain" description="Peptidase M6-like" evidence="2">
    <location>
        <begin position="147"/>
        <end position="340"/>
    </location>
</feature>
<comment type="caution">
    <text evidence="3">The sequence shown here is derived from an EMBL/GenBank/DDBJ whole genome shotgun (WGS) entry which is preliminary data.</text>
</comment>
<dbReference type="AlphaFoldDB" id="A0AAE4Z6N4"/>
<dbReference type="GO" id="GO:0016020">
    <property type="term" value="C:membrane"/>
    <property type="evidence" value="ECO:0007669"/>
    <property type="project" value="InterPro"/>
</dbReference>
<evidence type="ECO:0000256" key="1">
    <source>
        <dbReference type="SAM" id="SignalP"/>
    </source>
</evidence>
<dbReference type="SUPFAM" id="SSF55486">
    <property type="entry name" value="Metalloproteases ('zincins'), catalytic domain"/>
    <property type="match status" value="1"/>
</dbReference>
<feature type="signal peptide" evidence="1">
    <location>
        <begin position="1"/>
        <end position="24"/>
    </location>
</feature>
<dbReference type="PANTHER" id="PTHR41775:SF1">
    <property type="entry name" value="PEPTIDASE M6-LIKE DOMAIN-CONTAINING PROTEIN"/>
    <property type="match status" value="1"/>
</dbReference>
<evidence type="ECO:0000259" key="2">
    <source>
        <dbReference type="Pfam" id="PF05547"/>
    </source>
</evidence>
<gene>
    <name evidence="3" type="ORF">GWO12_06435</name>
</gene>
<dbReference type="SUPFAM" id="SSF49313">
    <property type="entry name" value="Cadherin-like"/>
    <property type="match status" value="1"/>
</dbReference>
<dbReference type="Pfam" id="PF05345">
    <property type="entry name" value="He_PIG"/>
    <property type="match status" value="1"/>
</dbReference>
<keyword evidence="3" id="KW-0378">Hydrolase</keyword>
<evidence type="ECO:0000313" key="3">
    <source>
        <dbReference type="EMBL" id="NIR74735.1"/>
    </source>
</evidence>
<dbReference type="EMBL" id="JAACAK010000047">
    <property type="protein sequence ID" value="NIR74735.1"/>
    <property type="molecule type" value="Genomic_DNA"/>
</dbReference>
<reference evidence="3 4" key="1">
    <citation type="submission" date="2020-01" db="EMBL/GenBank/DDBJ databases">
        <title>Genomes assembled from Gulf of Kutch pelagic sediment metagenomes.</title>
        <authorList>
            <person name="Chandrashekar M."/>
            <person name="Mahajan M.S."/>
            <person name="Dave K.J."/>
            <person name="Vatsa P."/>
            <person name="Nathani N.M."/>
        </authorList>
    </citation>
    <scope>NUCLEOTIDE SEQUENCE [LARGE SCALE GENOMIC DNA]</scope>
    <source>
        <strain evidence="3">KS3-K002</strain>
    </source>
</reference>
<protein>
    <submittedName>
        <fullName evidence="3">M6 family metalloprotease domain-containing protein</fullName>
    </submittedName>
</protein>
<dbReference type="PANTHER" id="PTHR41775">
    <property type="entry name" value="SECRETED PROTEIN-RELATED"/>
    <property type="match status" value="1"/>
</dbReference>
<evidence type="ECO:0000313" key="4">
    <source>
        <dbReference type="Proteomes" id="UP000702544"/>
    </source>
</evidence>
<dbReference type="InterPro" id="IPR008757">
    <property type="entry name" value="Peptidase_M6-like_domain"/>
</dbReference>
<dbReference type="InterPro" id="IPR015919">
    <property type="entry name" value="Cadherin-like_sf"/>
</dbReference>